<feature type="transmembrane region" description="Helical" evidence="6">
    <location>
        <begin position="150"/>
        <end position="173"/>
    </location>
</feature>
<feature type="transmembrane region" description="Helical" evidence="6">
    <location>
        <begin position="47"/>
        <end position="65"/>
    </location>
</feature>
<dbReference type="EMBL" id="JAEAGR010000016">
    <property type="protein sequence ID" value="MBH1942059.1"/>
    <property type="molecule type" value="Genomic_DNA"/>
</dbReference>
<evidence type="ECO:0000256" key="4">
    <source>
        <dbReference type="ARBA" id="ARBA00022989"/>
    </source>
</evidence>
<feature type="transmembrane region" description="Helical" evidence="6">
    <location>
        <begin position="179"/>
        <end position="199"/>
    </location>
</feature>
<evidence type="ECO:0000256" key="3">
    <source>
        <dbReference type="ARBA" id="ARBA00022692"/>
    </source>
</evidence>
<evidence type="ECO:0000313" key="7">
    <source>
        <dbReference type="EMBL" id="MBH1942059.1"/>
    </source>
</evidence>
<comment type="caution">
    <text evidence="7">The sequence shown here is derived from an EMBL/GenBank/DDBJ whole genome shotgun (WGS) entry which is preliminary data.</text>
</comment>
<dbReference type="PANTHER" id="PTHR30250">
    <property type="entry name" value="PST FAMILY PREDICTED COLANIC ACID TRANSPORTER"/>
    <property type="match status" value="1"/>
</dbReference>
<feature type="transmembrane region" description="Helical" evidence="6">
    <location>
        <begin position="121"/>
        <end position="143"/>
    </location>
</feature>
<evidence type="ECO:0000256" key="1">
    <source>
        <dbReference type="ARBA" id="ARBA00004651"/>
    </source>
</evidence>
<feature type="transmembrane region" description="Helical" evidence="6">
    <location>
        <begin position="386"/>
        <end position="408"/>
    </location>
</feature>
<dbReference type="Pfam" id="PF01943">
    <property type="entry name" value="Polysacc_synt"/>
    <property type="match status" value="1"/>
</dbReference>
<feature type="transmembrane region" description="Helical" evidence="6">
    <location>
        <begin position="85"/>
        <end position="109"/>
    </location>
</feature>
<feature type="transmembrane region" description="Helical" evidence="6">
    <location>
        <begin position="255"/>
        <end position="277"/>
    </location>
</feature>
<dbReference type="AlphaFoldDB" id="A0A8J7H618"/>
<name>A0A8J7H618_9FIRM</name>
<feature type="transmembrane region" description="Helical" evidence="6">
    <location>
        <begin position="12"/>
        <end position="35"/>
    </location>
</feature>
<keyword evidence="4 6" id="KW-1133">Transmembrane helix</keyword>
<evidence type="ECO:0000313" key="8">
    <source>
        <dbReference type="Proteomes" id="UP000623269"/>
    </source>
</evidence>
<sequence length="483" mass="54780">MEDKSLAKSFIYNLIGFSIPVWIQFFLSFISAPITTRLFIPAEMGKINLFSTYLSMFILIALLGLDQSFVRYYNEPPSKNDMNSLNKICMLITLFSSTFIGGFILLFWNKISLMITDAVSLLVPICLIISLYANIFLRFFGLFFRMQGNVFIYSLQAIAITVVSKILFIIVALWNPNHINAIIAITLGYVIIMVTFLIYQNHKVKRNTLYLDDETIKALFKYGLPLLPITVLSWLNNSLGQLMLNKYIDFAAIGIYSNAVAVASIISLLQAGFNTYWAPFVYKGYKTQALKIQKIHNIITFGMILFGLMIILGQDVIYLLIGENFRSSKIFFPLLLVTPICYTIAETTGLGIAISKKSYLNIITFLGNVTVNILLCIILLPTIGIMGAAIAAASAGIIMLILKTVIGERYYKCITSYRKTFSSVIIFIIAAICNIIFFNNPLQKYISILFLACILIFIYRNEVLYMIRIIKEIFKDFFNNRKD</sequence>
<dbReference type="InterPro" id="IPR002797">
    <property type="entry name" value="Polysacc_synth"/>
</dbReference>
<feature type="transmembrane region" description="Helical" evidence="6">
    <location>
        <begin position="420"/>
        <end position="439"/>
    </location>
</feature>
<feature type="transmembrane region" description="Helical" evidence="6">
    <location>
        <begin position="359"/>
        <end position="380"/>
    </location>
</feature>
<keyword evidence="5 6" id="KW-0472">Membrane</keyword>
<gene>
    <name evidence="7" type="ORF">I5677_14250</name>
</gene>
<evidence type="ECO:0000256" key="6">
    <source>
        <dbReference type="SAM" id="Phobius"/>
    </source>
</evidence>
<evidence type="ECO:0000256" key="5">
    <source>
        <dbReference type="ARBA" id="ARBA00023136"/>
    </source>
</evidence>
<keyword evidence="3 6" id="KW-0812">Transmembrane</keyword>
<comment type="subcellular location">
    <subcellularLocation>
        <location evidence="1">Cell membrane</location>
        <topology evidence="1">Multi-pass membrane protein</topology>
    </subcellularLocation>
</comment>
<protein>
    <submittedName>
        <fullName evidence="7">Lipopolysaccharide biosynthesis protein</fullName>
    </submittedName>
</protein>
<evidence type="ECO:0000256" key="2">
    <source>
        <dbReference type="ARBA" id="ARBA00022475"/>
    </source>
</evidence>
<organism evidence="7 8">
    <name type="scientific">Mobilitalea sibirica</name>
    <dbReference type="NCBI Taxonomy" id="1462919"/>
    <lineage>
        <taxon>Bacteria</taxon>
        <taxon>Bacillati</taxon>
        <taxon>Bacillota</taxon>
        <taxon>Clostridia</taxon>
        <taxon>Lachnospirales</taxon>
        <taxon>Lachnospiraceae</taxon>
        <taxon>Mobilitalea</taxon>
    </lineage>
</organism>
<feature type="transmembrane region" description="Helical" evidence="6">
    <location>
        <begin position="445"/>
        <end position="467"/>
    </location>
</feature>
<reference evidence="7" key="1">
    <citation type="submission" date="2020-12" db="EMBL/GenBank/DDBJ databases">
        <title>M. sibirica DSM 26468T genome.</title>
        <authorList>
            <person name="Thieme N."/>
            <person name="Rettenmaier R."/>
            <person name="Zverlov V."/>
            <person name="Liebl W."/>
        </authorList>
    </citation>
    <scope>NUCLEOTIDE SEQUENCE</scope>
    <source>
        <strain evidence="7">DSM 26468</strain>
    </source>
</reference>
<keyword evidence="8" id="KW-1185">Reference proteome</keyword>
<feature type="transmembrane region" description="Helical" evidence="6">
    <location>
        <begin position="330"/>
        <end position="352"/>
    </location>
</feature>
<feature type="transmembrane region" description="Helical" evidence="6">
    <location>
        <begin position="298"/>
        <end position="318"/>
    </location>
</feature>
<dbReference type="InterPro" id="IPR050833">
    <property type="entry name" value="Poly_Biosynth_Transport"/>
</dbReference>
<dbReference type="GO" id="GO:0005886">
    <property type="term" value="C:plasma membrane"/>
    <property type="evidence" value="ECO:0007669"/>
    <property type="project" value="UniProtKB-SubCell"/>
</dbReference>
<accession>A0A8J7H618</accession>
<proteinExistence type="predicted"/>
<feature type="transmembrane region" description="Helical" evidence="6">
    <location>
        <begin position="219"/>
        <end position="235"/>
    </location>
</feature>
<dbReference type="Proteomes" id="UP000623269">
    <property type="component" value="Unassembled WGS sequence"/>
</dbReference>
<dbReference type="RefSeq" id="WP_197662304.1">
    <property type="nucleotide sequence ID" value="NZ_JAEAGR010000016.1"/>
</dbReference>
<dbReference type="PANTHER" id="PTHR30250:SF11">
    <property type="entry name" value="O-ANTIGEN TRANSPORTER-RELATED"/>
    <property type="match status" value="1"/>
</dbReference>
<keyword evidence="2" id="KW-1003">Cell membrane</keyword>